<protein>
    <submittedName>
        <fullName evidence="1">Uncharacterized protein</fullName>
    </submittedName>
</protein>
<reference evidence="1 2" key="1">
    <citation type="journal article" date="2013" name="Mar. Genomics">
        <title>Expression of sulfatases in Rhodopirellula baltica and the diversity of sulfatases in the genus Rhodopirellula.</title>
        <authorList>
            <person name="Wegner C.E."/>
            <person name="Richter-Heitmann T."/>
            <person name="Klindworth A."/>
            <person name="Klockow C."/>
            <person name="Richter M."/>
            <person name="Achstetter T."/>
            <person name="Glockner F.O."/>
            <person name="Harder J."/>
        </authorList>
    </citation>
    <scope>NUCLEOTIDE SEQUENCE [LARGE SCALE GENOMIC DNA]</scope>
    <source>
        <strain evidence="1 2">SM1</strain>
    </source>
</reference>
<dbReference type="AlphaFoldDB" id="M5RQI3"/>
<evidence type="ECO:0000313" key="2">
    <source>
        <dbReference type="Proteomes" id="UP000011991"/>
    </source>
</evidence>
<accession>M5RQI3</accession>
<proteinExistence type="predicted"/>
<dbReference type="Proteomes" id="UP000011991">
    <property type="component" value="Unassembled WGS sequence"/>
</dbReference>
<gene>
    <name evidence="1" type="ORF">RMSM_01520</name>
</gene>
<evidence type="ECO:0000313" key="1">
    <source>
        <dbReference type="EMBL" id="EMI21555.1"/>
    </source>
</evidence>
<keyword evidence="2" id="KW-1185">Reference proteome</keyword>
<dbReference type="EMBL" id="ANOG01000231">
    <property type="protein sequence ID" value="EMI21555.1"/>
    <property type="molecule type" value="Genomic_DNA"/>
</dbReference>
<name>M5RQI3_9BACT</name>
<comment type="caution">
    <text evidence="1">The sequence shown here is derived from an EMBL/GenBank/DDBJ whole genome shotgun (WGS) entry which is preliminary data.</text>
</comment>
<dbReference type="PATRIC" id="fig|1265738.3.peg.1507"/>
<sequence>MGGLPTDKFCGWTYGAHALSKDELTLDFDDATMAAAALGHTISMNLAVWIRHAFQDVVPDARDNPDWNICSAFEISRLIRNAFSHNPADPHWSIDPLCRNQVFIVDNVITLDTNDIDGTRFDWHHYGGPLALYRLSQWVRANLLTPQMSEP</sequence>
<organism evidence="1 2">
    <name type="scientific">Rhodopirellula maiorica SM1</name>
    <dbReference type="NCBI Taxonomy" id="1265738"/>
    <lineage>
        <taxon>Bacteria</taxon>
        <taxon>Pseudomonadati</taxon>
        <taxon>Planctomycetota</taxon>
        <taxon>Planctomycetia</taxon>
        <taxon>Pirellulales</taxon>
        <taxon>Pirellulaceae</taxon>
        <taxon>Novipirellula</taxon>
    </lineage>
</organism>